<protein>
    <submittedName>
        <fullName evidence="8">Carbohydrate ABC transporter substrate-binding protein</fullName>
    </submittedName>
</protein>
<comment type="caution">
    <text evidence="8">The sequence shown here is derived from an EMBL/GenBank/DDBJ whole genome shotgun (WGS) entry which is preliminary data.</text>
</comment>
<feature type="signal peptide" evidence="7">
    <location>
        <begin position="1"/>
        <end position="20"/>
    </location>
</feature>
<sequence>MKLRKVLAVTLVAAMTMSMAACGGSNNTAGNGGTTDNNSAAADNSTDASNDVAATESGDASTSADGSLSYADIKLGEDYTDLTATISLFNHRTDLESDDYNGTTWKEYLAAFNEMYPNITVELTTDTNYADDALMHLQSGDYETVMMIPAVDKADLSNYFISYGDLDTMKTQINYATTWEYGGQVYGVPSTATTQGIVYNKKVFEEAGVTELPKTPEEFIDALQKIKDNTDAIPLYTNYAAGWTMGAWDAYIGNNATGDNTYMNQKLVHTKDPFQNYGDDTHAYAVYKILYDAVADGLIEDDFATTDWEGCKGMINNGEIGCMVLGSWAYPQMEAAGENGADIGYMPFPITVNGEQYASAGADYSYGINANATDDEKAAAMVFVKWMTEKSGFSYNEDGLPVAASSTDTKLSFDGVTFLEDEPALEGEEDFLNEMNAESELNINAGGDSKIQAIIEHASNGDKTFDEIMDEWNTAWSDAQESNGIEVTE</sequence>
<keyword evidence="4" id="KW-0564">Palmitate</keyword>
<gene>
    <name evidence="8" type="ORF">DWZ31_17070</name>
</gene>
<accession>A0A3R6HII4</accession>
<evidence type="ECO:0000313" key="8">
    <source>
        <dbReference type="EMBL" id="RHN04072.1"/>
    </source>
</evidence>
<evidence type="ECO:0000256" key="5">
    <source>
        <dbReference type="ARBA" id="ARBA00023288"/>
    </source>
</evidence>
<evidence type="ECO:0000256" key="4">
    <source>
        <dbReference type="ARBA" id="ARBA00023139"/>
    </source>
</evidence>
<dbReference type="PANTHER" id="PTHR43649:SF33">
    <property type="entry name" value="POLYGALACTURONAN_RHAMNOGALACTURONAN-BINDING PROTEIN YTCQ"/>
    <property type="match status" value="1"/>
</dbReference>
<dbReference type="SUPFAM" id="SSF53850">
    <property type="entry name" value="Periplasmic binding protein-like II"/>
    <property type="match status" value="1"/>
</dbReference>
<dbReference type="PROSITE" id="PS51257">
    <property type="entry name" value="PROKAR_LIPOPROTEIN"/>
    <property type="match status" value="1"/>
</dbReference>
<evidence type="ECO:0000256" key="1">
    <source>
        <dbReference type="ARBA" id="ARBA00022475"/>
    </source>
</evidence>
<dbReference type="EMBL" id="QRQN01000028">
    <property type="protein sequence ID" value="RHN04072.1"/>
    <property type="molecule type" value="Genomic_DNA"/>
</dbReference>
<evidence type="ECO:0000313" key="9">
    <source>
        <dbReference type="Proteomes" id="UP000283586"/>
    </source>
</evidence>
<proteinExistence type="predicted"/>
<keyword evidence="5" id="KW-0449">Lipoprotein</keyword>
<keyword evidence="1" id="KW-1003">Cell membrane</keyword>
<evidence type="ECO:0000256" key="2">
    <source>
        <dbReference type="ARBA" id="ARBA00022729"/>
    </source>
</evidence>
<dbReference type="Proteomes" id="UP000283586">
    <property type="component" value="Unassembled WGS sequence"/>
</dbReference>
<dbReference type="AlphaFoldDB" id="A0A3R6HII4"/>
<dbReference type="InterPro" id="IPR006059">
    <property type="entry name" value="SBP"/>
</dbReference>
<evidence type="ECO:0000256" key="7">
    <source>
        <dbReference type="SAM" id="SignalP"/>
    </source>
</evidence>
<feature type="chain" id="PRO_5018611602" evidence="7">
    <location>
        <begin position="21"/>
        <end position="489"/>
    </location>
</feature>
<keyword evidence="2 7" id="KW-0732">Signal</keyword>
<dbReference type="InterPro" id="IPR050490">
    <property type="entry name" value="Bact_solute-bd_prot1"/>
</dbReference>
<feature type="region of interest" description="Disordered" evidence="6">
    <location>
        <begin position="26"/>
        <end position="66"/>
    </location>
</feature>
<dbReference type="RefSeq" id="WP_118489287.1">
    <property type="nucleotide sequence ID" value="NZ_QRQN01000028.1"/>
</dbReference>
<dbReference type="PANTHER" id="PTHR43649">
    <property type="entry name" value="ARABINOSE-BINDING PROTEIN-RELATED"/>
    <property type="match status" value="1"/>
</dbReference>
<keyword evidence="3" id="KW-0472">Membrane</keyword>
<evidence type="ECO:0000256" key="3">
    <source>
        <dbReference type="ARBA" id="ARBA00023136"/>
    </source>
</evidence>
<organism evidence="8 9">
    <name type="scientific">Roseburia intestinalis</name>
    <dbReference type="NCBI Taxonomy" id="166486"/>
    <lineage>
        <taxon>Bacteria</taxon>
        <taxon>Bacillati</taxon>
        <taxon>Bacillota</taxon>
        <taxon>Clostridia</taxon>
        <taxon>Lachnospirales</taxon>
        <taxon>Lachnospiraceae</taxon>
        <taxon>Roseburia</taxon>
    </lineage>
</organism>
<dbReference type="Gene3D" id="3.40.190.10">
    <property type="entry name" value="Periplasmic binding protein-like II"/>
    <property type="match status" value="2"/>
</dbReference>
<reference evidence="8 9" key="1">
    <citation type="submission" date="2018-08" db="EMBL/GenBank/DDBJ databases">
        <title>A genome reference for cultivated species of the human gut microbiota.</title>
        <authorList>
            <person name="Zou Y."/>
            <person name="Xue W."/>
            <person name="Luo G."/>
        </authorList>
    </citation>
    <scope>NUCLEOTIDE SEQUENCE [LARGE SCALE GENOMIC DNA]</scope>
    <source>
        <strain evidence="8 9">AF31-21AC</strain>
    </source>
</reference>
<evidence type="ECO:0000256" key="6">
    <source>
        <dbReference type="SAM" id="MobiDB-lite"/>
    </source>
</evidence>
<name>A0A3R6HII4_9FIRM</name>
<feature type="compositionally biased region" description="Low complexity" evidence="6">
    <location>
        <begin position="26"/>
        <end position="51"/>
    </location>
</feature>
<dbReference type="Pfam" id="PF01547">
    <property type="entry name" value="SBP_bac_1"/>
    <property type="match status" value="1"/>
</dbReference>